<dbReference type="EMBL" id="BAAAEI010000002">
    <property type="protein sequence ID" value="GAA0342841.1"/>
    <property type="molecule type" value="Genomic_DNA"/>
</dbReference>
<dbReference type="SUPFAM" id="SSF55729">
    <property type="entry name" value="Acyl-CoA N-acyltransferases (Nat)"/>
    <property type="match status" value="1"/>
</dbReference>
<dbReference type="PANTHER" id="PTHR43792:SF1">
    <property type="entry name" value="N-ACETYLTRANSFERASE DOMAIN-CONTAINING PROTEIN"/>
    <property type="match status" value="1"/>
</dbReference>
<dbReference type="Proteomes" id="UP001501757">
    <property type="component" value="Unassembled WGS sequence"/>
</dbReference>
<dbReference type="InterPro" id="IPR000182">
    <property type="entry name" value="GNAT_dom"/>
</dbReference>
<name>A0ABN0WNQ3_9ALTE</name>
<dbReference type="Pfam" id="PF13302">
    <property type="entry name" value="Acetyltransf_3"/>
    <property type="match status" value="1"/>
</dbReference>
<dbReference type="Gene3D" id="3.40.630.30">
    <property type="match status" value="1"/>
</dbReference>
<keyword evidence="3" id="KW-1185">Reference proteome</keyword>
<sequence>MQVLHTERMLMRPLKLEDAQALNRLNSDQQVMRHIGPLQTSVALTRQYLKDSPLRDYQLYGYGRHALVHQANNEFIGFCGLKFLPDFNEVDIGYRLLPSYWGQGLAFEAAQAAMQFGKEQLGLKRIIGMAMPDNQASIRLLQKLGMQYEKQVTHLGTECVYYAIEY</sequence>
<dbReference type="RefSeq" id="WP_343841208.1">
    <property type="nucleotide sequence ID" value="NZ_BAAAEI010000002.1"/>
</dbReference>
<dbReference type="PANTHER" id="PTHR43792">
    <property type="entry name" value="GNAT FAMILY, PUTATIVE (AFU_ORTHOLOGUE AFUA_3G00765)-RELATED-RELATED"/>
    <property type="match status" value="1"/>
</dbReference>
<protein>
    <submittedName>
        <fullName evidence="2">GNAT family N-acetyltransferase</fullName>
    </submittedName>
</protein>
<accession>A0ABN0WNQ3</accession>
<evidence type="ECO:0000313" key="2">
    <source>
        <dbReference type="EMBL" id="GAA0342841.1"/>
    </source>
</evidence>
<evidence type="ECO:0000259" key="1">
    <source>
        <dbReference type="PROSITE" id="PS51186"/>
    </source>
</evidence>
<dbReference type="InterPro" id="IPR016181">
    <property type="entry name" value="Acyl_CoA_acyltransferase"/>
</dbReference>
<organism evidence="2 3">
    <name type="scientific">Bowmanella denitrificans</name>
    <dbReference type="NCBI Taxonomy" id="366582"/>
    <lineage>
        <taxon>Bacteria</taxon>
        <taxon>Pseudomonadati</taxon>
        <taxon>Pseudomonadota</taxon>
        <taxon>Gammaproteobacteria</taxon>
        <taxon>Alteromonadales</taxon>
        <taxon>Alteromonadaceae</taxon>
        <taxon>Bowmanella</taxon>
    </lineage>
</organism>
<dbReference type="PROSITE" id="PS51186">
    <property type="entry name" value="GNAT"/>
    <property type="match status" value="1"/>
</dbReference>
<dbReference type="InterPro" id="IPR051531">
    <property type="entry name" value="N-acetyltransferase"/>
</dbReference>
<feature type="domain" description="N-acetyltransferase" evidence="1">
    <location>
        <begin position="9"/>
        <end position="166"/>
    </location>
</feature>
<reference evidence="2 3" key="1">
    <citation type="journal article" date="2019" name="Int. J. Syst. Evol. Microbiol.">
        <title>The Global Catalogue of Microorganisms (GCM) 10K type strain sequencing project: providing services to taxonomists for standard genome sequencing and annotation.</title>
        <authorList>
            <consortium name="The Broad Institute Genomics Platform"/>
            <consortium name="The Broad Institute Genome Sequencing Center for Infectious Disease"/>
            <person name="Wu L."/>
            <person name="Ma J."/>
        </authorList>
    </citation>
    <scope>NUCLEOTIDE SEQUENCE [LARGE SCALE GENOMIC DNA]</scope>
    <source>
        <strain evidence="2 3">JCM 13378</strain>
    </source>
</reference>
<gene>
    <name evidence="2" type="ORF">GCM10009092_04340</name>
</gene>
<proteinExistence type="predicted"/>
<evidence type="ECO:0000313" key="3">
    <source>
        <dbReference type="Proteomes" id="UP001501757"/>
    </source>
</evidence>
<comment type="caution">
    <text evidence="2">The sequence shown here is derived from an EMBL/GenBank/DDBJ whole genome shotgun (WGS) entry which is preliminary data.</text>
</comment>